<gene>
    <name evidence="1" type="ORF">HY57_02870</name>
</gene>
<evidence type="ECO:0000313" key="2">
    <source>
        <dbReference type="Proteomes" id="UP000027987"/>
    </source>
</evidence>
<dbReference type="STRING" id="1217721.HY57_02870"/>
<keyword evidence="2" id="KW-1185">Reference proteome</keyword>
<dbReference type="Proteomes" id="UP000027987">
    <property type="component" value="Chromosome"/>
</dbReference>
<protein>
    <submittedName>
        <fullName evidence="1">Uncharacterized protein</fullName>
    </submittedName>
</protein>
<proteinExistence type="predicted"/>
<accession>A0A075JXR4</accession>
<dbReference type="AlphaFoldDB" id="A0A075JXR4"/>
<organism evidence="1 2">
    <name type="scientific">Dyella japonica A8</name>
    <dbReference type="NCBI Taxonomy" id="1217721"/>
    <lineage>
        <taxon>Bacteria</taxon>
        <taxon>Pseudomonadati</taxon>
        <taxon>Pseudomonadota</taxon>
        <taxon>Gammaproteobacteria</taxon>
        <taxon>Lysobacterales</taxon>
        <taxon>Rhodanobacteraceae</taxon>
        <taxon>Dyella</taxon>
    </lineage>
</organism>
<evidence type="ECO:0000313" key="1">
    <source>
        <dbReference type="EMBL" id="AIF46267.1"/>
    </source>
</evidence>
<dbReference type="EMBL" id="CP008884">
    <property type="protein sequence ID" value="AIF46267.1"/>
    <property type="molecule type" value="Genomic_DNA"/>
</dbReference>
<dbReference type="PATRIC" id="fig|1217721.7.peg.606"/>
<name>A0A075JXR4_9GAMM</name>
<reference evidence="1 2" key="1">
    <citation type="submission" date="2014-07" db="EMBL/GenBank/DDBJ databases">
        <title>Complete Genome Sequence of Dyella japonica Strain A8 Isolated from Malaysian Tropical Soil.</title>
        <authorList>
            <person name="Hui R.K.H."/>
            <person name="Chen J.-W."/>
            <person name="Chan K.-G."/>
            <person name="Leung F.C.C."/>
        </authorList>
    </citation>
    <scope>NUCLEOTIDE SEQUENCE [LARGE SCALE GENOMIC DNA]</scope>
    <source>
        <strain evidence="1 2">A8</strain>
    </source>
</reference>
<dbReference type="KEGG" id="dja:HY57_02870"/>
<dbReference type="HOGENOM" id="CLU_2715927_0_0_6"/>
<sequence>MGGTRLRGCPAQPAGAQDVFQPHAAQQLRADPVGDAVDDLCAVPEEPAVGAVRAGLLNGLSAAFAMPAPAKA</sequence>